<name>H8L4P6_FRAAD</name>
<dbReference type="Proteomes" id="UP000005234">
    <property type="component" value="Chromosome"/>
</dbReference>
<organism evidence="2 3">
    <name type="scientific">Frateuria aurantia (strain ATCC 33424 / DSM 6220 / KCTC 2777 / LMG 1558 / NBRC 3245 / NCIMB 13370)</name>
    <name type="common">Acetobacter aurantius</name>
    <dbReference type="NCBI Taxonomy" id="767434"/>
    <lineage>
        <taxon>Bacteria</taxon>
        <taxon>Pseudomonadati</taxon>
        <taxon>Pseudomonadota</taxon>
        <taxon>Gammaproteobacteria</taxon>
        <taxon>Lysobacterales</taxon>
        <taxon>Rhodanobacteraceae</taxon>
        <taxon>Frateuria</taxon>
    </lineage>
</organism>
<dbReference type="EMBL" id="CP003350">
    <property type="protein sequence ID" value="AFC86601.1"/>
    <property type="molecule type" value="Genomic_DNA"/>
</dbReference>
<accession>H8L4P6</accession>
<dbReference type="InterPro" id="IPR002539">
    <property type="entry name" value="MaoC-like_dom"/>
</dbReference>
<dbReference type="STRING" id="767434.Fraau_2224"/>
<dbReference type="SUPFAM" id="SSF54637">
    <property type="entry name" value="Thioesterase/thiol ester dehydrase-isomerase"/>
    <property type="match status" value="2"/>
</dbReference>
<dbReference type="PANTHER" id="PTHR43841:SF3">
    <property type="entry name" value="(3R)-HYDROXYACYL-ACP DEHYDRATASE SUBUNIT HADB"/>
    <property type="match status" value="1"/>
</dbReference>
<dbReference type="InterPro" id="IPR029069">
    <property type="entry name" value="HotDog_dom_sf"/>
</dbReference>
<evidence type="ECO:0000259" key="1">
    <source>
        <dbReference type="Pfam" id="PF01575"/>
    </source>
</evidence>
<evidence type="ECO:0000313" key="2">
    <source>
        <dbReference type="EMBL" id="AFC86601.1"/>
    </source>
</evidence>
<feature type="domain" description="MaoC-like" evidence="1">
    <location>
        <begin position="195"/>
        <end position="258"/>
    </location>
</feature>
<dbReference type="GO" id="GO:0004312">
    <property type="term" value="F:fatty acid synthase activity"/>
    <property type="evidence" value="ECO:0007669"/>
    <property type="project" value="InterPro"/>
</dbReference>
<dbReference type="AlphaFoldDB" id="H8L4P6"/>
<dbReference type="HOGENOM" id="CLU_056696_0_0_6"/>
<sequence>MQPIHAFPHRVQAVDLPLPRKQLLWRAVRSSRKHSGPEAELPLTVLEQASAPIRASEVADYAQVCQLPSTTLVPLTYPHILAFPLQMQLLIEPDFPYAAVGLVHIANTIRQHRPLASGQALKLQVQATRQLAHPKGQLIVLKTEAALAGELAWESESVYLSRSVRHPQGPAFPSEPASSETLTELESWTLPADLGRRYAKVAGDYNPIHLYPWTARLFGYPRAIAHGMWSKARALGSLLPKAQLATAEVSVRFKTPALLPGKASLLATADHQHFAVHRAGTEVPHLSGHLQGVATV</sequence>
<protein>
    <submittedName>
        <fullName evidence="2">Acyl dehydratase</fullName>
    </submittedName>
</protein>
<dbReference type="PANTHER" id="PTHR43841">
    <property type="entry name" value="3-HYDROXYACYL-THIOESTER DEHYDRATASE HTDX-RELATED"/>
    <property type="match status" value="1"/>
</dbReference>
<dbReference type="PRINTS" id="PR01483">
    <property type="entry name" value="FASYNTHASE"/>
</dbReference>
<dbReference type="InterPro" id="IPR003965">
    <property type="entry name" value="Fatty_acid_synthase"/>
</dbReference>
<dbReference type="Gene3D" id="3.10.129.10">
    <property type="entry name" value="Hotdog Thioesterase"/>
    <property type="match status" value="1"/>
</dbReference>
<reference evidence="2" key="1">
    <citation type="submission" date="2012-02" db="EMBL/GenBank/DDBJ databases">
        <title>The complete genome of Frateuria aurantia DSM 6220.</title>
        <authorList>
            <consortium name="US DOE Joint Genome Institute (JGI-PGF)"/>
            <person name="Lucas S."/>
            <person name="Copeland A."/>
            <person name="Lapidus A."/>
            <person name="Glavina del Rio T."/>
            <person name="Dalin E."/>
            <person name="Tice H."/>
            <person name="Bruce D."/>
            <person name="Goodwin L."/>
            <person name="Pitluck S."/>
            <person name="Peters L."/>
            <person name="Ovchinnikova G."/>
            <person name="Teshima H."/>
            <person name="Kyrpides N."/>
            <person name="Mavromatis K."/>
            <person name="Ivanova N."/>
            <person name="Brettin T."/>
            <person name="Detter J.C."/>
            <person name="Han C."/>
            <person name="Larimer F."/>
            <person name="Land M."/>
            <person name="Hauser L."/>
            <person name="Markowitz V."/>
            <person name="Cheng J.-F."/>
            <person name="Hugenholtz P."/>
            <person name="Woyke T."/>
            <person name="Wu D."/>
            <person name="Brambilla E."/>
            <person name="Klenk H.-P."/>
            <person name="Eisen J.A."/>
        </authorList>
    </citation>
    <scope>NUCLEOTIDE SEQUENCE</scope>
    <source>
        <strain evidence="2">DSM 6220</strain>
    </source>
</reference>
<dbReference type="KEGG" id="fau:Fraau_2224"/>
<proteinExistence type="predicted"/>
<dbReference type="Pfam" id="PF01575">
    <property type="entry name" value="MaoC_dehydratas"/>
    <property type="match status" value="1"/>
</dbReference>
<gene>
    <name evidence="2" type="ordered locus">Fraau_2224</name>
</gene>
<evidence type="ECO:0000313" key="3">
    <source>
        <dbReference type="Proteomes" id="UP000005234"/>
    </source>
</evidence>
<dbReference type="eggNOG" id="COG2030">
    <property type="taxonomic scope" value="Bacteria"/>
</dbReference>
<keyword evidence="3" id="KW-1185">Reference proteome</keyword>
<dbReference type="GO" id="GO:0006633">
    <property type="term" value="P:fatty acid biosynthetic process"/>
    <property type="evidence" value="ECO:0007669"/>
    <property type="project" value="InterPro"/>
</dbReference>
<dbReference type="GO" id="GO:0005835">
    <property type="term" value="C:fatty acid synthase complex"/>
    <property type="evidence" value="ECO:0007669"/>
    <property type="project" value="InterPro"/>
</dbReference>